<dbReference type="PROSITE" id="PS01124">
    <property type="entry name" value="HTH_ARAC_FAMILY_2"/>
    <property type="match status" value="1"/>
</dbReference>
<dbReference type="InterPro" id="IPR020449">
    <property type="entry name" value="Tscrpt_reg_AraC-type_HTH"/>
</dbReference>
<dbReference type="InterPro" id="IPR018060">
    <property type="entry name" value="HTH_AraC"/>
</dbReference>
<dbReference type="EMBL" id="CP150096">
    <property type="protein sequence ID" value="WZN48707.1"/>
    <property type="molecule type" value="Genomic_DNA"/>
</dbReference>
<keyword evidence="2" id="KW-0238">DNA-binding</keyword>
<dbReference type="PANTHER" id="PTHR47894:SF1">
    <property type="entry name" value="HTH-TYPE TRANSCRIPTIONAL REGULATOR VQSM"/>
    <property type="match status" value="1"/>
</dbReference>
<evidence type="ECO:0000256" key="1">
    <source>
        <dbReference type="ARBA" id="ARBA00023015"/>
    </source>
</evidence>
<dbReference type="Gene3D" id="1.10.10.60">
    <property type="entry name" value="Homeodomain-like"/>
    <property type="match status" value="1"/>
</dbReference>
<dbReference type="InterPro" id="IPR032687">
    <property type="entry name" value="AraC-type_N"/>
</dbReference>
<evidence type="ECO:0000256" key="3">
    <source>
        <dbReference type="ARBA" id="ARBA00023163"/>
    </source>
</evidence>
<dbReference type="Pfam" id="PF12833">
    <property type="entry name" value="HTH_18"/>
    <property type="match status" value="1"/>
</dbReference>
<gene>
    <name evidence="5" type="ORF">WJU22_11030</name>
</gene>
<keyword evidence="1" id="KW-0805">Transcription regulation</keyword>
<keyword evidence="6" id="KW-1185">Reference proteome</keyword>
<dbReference type="InterPro" id="IPR009057">
    <property type="entry name" value="Homeodomain-like_sf"/>
</dbReference>
<organism evidence="5 6">
    <name type="scientific">Chitinophaga caseinilytica</name>
    <dbReference type="NCBI Taxonomy" id="2267521"/>
    <lineage>
        <taxon>Bacteria</taxon>
        <taxon>Pseudomonadati</taxon>
        <taxon>Bacteroidota</taxon>
        <taxon>Chitinophagia</taxon>
        <taxon>Chitinophagales</taxon>
        <taxon>Chitinophagaceae</taxon>
        <taxon>Chitinophaga</taxon>
    </lineage>
</organism>
<evidence type="ECO:0000313" key="6">
    <source>
        <dbReference type="Proteomes" id="UP001449657"/>
    </source>
</evidence>
<dbReference type="Proteomes" id="UP001449657">
    <property type="component" value="Chromosome"/>
</dbReference>
<accession>A0ABZ2Z985</accession>
<dbReference type="RefSeq" id="WP_341843293.1">
    <property type="nucleotide sequence ID" value="NZ_CP149792.1"/>
</dbReference>
<evidence type="ECO:0000313" key="5">
    <source>
        <dbReference type="EMBL" id="WZN48707.1"/>
    </source>
</evidence>
<evidence type="ECO:0000256" key="2">
    <source>
        <dbReference type="ARBA" id="ARBA00023125"/>
    </source>
</evidence>
<protein>
    <submittedName>
        <fullName evidence="5">AraC family transcriptional regulator ligand-binding domain-containing protein</fullName>
    </submittedName>
</protein>
<name>A0ABZ2Z985_9BACT</name>
<proteinExistence type="predicted"/>
<reference evidence="5 6" key="1">
    <citation type="submission" date="2024-03" db="EMBL/GenBank/DDBJ databases">
        <title>Chitinophaga caseinilytica sp. nov., a casein hydrolysing bacterium isolated from forest soil.</title>
        <authorList>
            <person name="Lee D.S."/>
            <person name="Han D.M."/>
            <person name="Baek J.H."/>
            <person name="Choi D.G."/>
            <person name="Jeon J.H."/>
            <person name="Jeon C.O."/>
        </authorList>
    </citation>
    <scope>NUCLEOTIDE SEQUENCE [LARGE SCALE GENOMIC DNA]</scope>
    <source>
        <strain evidence="5 6">KACC 19118</strain>
    </source>
</reference>
<keyword evidence="3" id="KW-0804">Transcription</keyword>
<dbReference type="PANTHER" id="PTHR47894">
    <property type="entry name" value="HTH-TYPE TRANSCRIPTIONAL REGULATOR GADX"/>
    <property type="match status" value="1"/>
</dbReference>
<dbReference type="Pfam" id="PF12625">
    <property type="entry name" value="Arabinose_bd"/>
    <property type="match status" value="1"/>
</dbReference>
<dbReference type="SUPFAM" id="SSF46689">
    <property type="entry name" value="Homeodomain-like"/>
    <property type="match status" value="1"/>
</dbReference>
<dbReference type="PRINTS" id="PR00032">
    <property type="entry name" value="HTHARAC"/>
</dbReference>
<dbReference type="SMART" id="SM00342">
    <property type="entry name" value="HTH_ARAC"/>
    <property type="match status" value="1"/>
</dbReference>
<sequence>MQDYQQQLLRALLAYATQRGADPKRLCALSNIDARILQQGHKVSVTATEINSLWKNAAHAADDPLFGLHFGEAMQLAALGVVGQIIQTSNSVGEAVAHAGALTPLLTDMFRMQTDHGAQQFSMSFVADPVKAADHPHTFKHFSAFIAVFAVHELDGLLMRRLSPITVQLPYDVEETAEFERVLRCPLKKKGEALILTFDNSWLHQEILSANYELQSILLQQVHALQAGAQPAGDFHARIFQYLLTNSYLYSASLESVAANFSMSPRSLQRKLAGEGVTFLQVQDEVRKALALDYLRSGHHSVKDIAYMLGYNESSAFLKAFKRWTGKTPGEMRTA</sequence>
<evidence type="ECO:0000259" key="4">
    <source>
        <dbReference type="PROSITE" id="PS01124"/>
    </source>
</evidence>
<feature type="domain" description="HTH araC/xylS-type" evidence="4">
    <location>
        <begin position="237"/>
        <end position="335"/>
    </location>
</feature>